<evidence type="ECO:0000256" key="2">
    <source>
        <dbReference type="ARBA" id="ARBA00023015"/>
    </source>
</evidence>
<gene>
    <name evidence="5" type="ORF">EDD77_10842</name>
</gene>
<keyword evidence="4" id="KW-0804">Transcription</keyword>
<dbReference type="GO" id="GO:0045892">
    <property type="term" value="P:negative regulation of DNA-templated transcription"/>
    <property type="evidence" value="ECO:0007669"/>
    <property type="project" value="InterPro"/>
</dbReference>
<dbReference type="InterPro" id="IPR005650">
    <property type="entry name" value="BlaI_family"/>
</dbReference>
<dbReference type="SUPFAM" id="SSF46785">
    <property type="entry name" value="Winged helix' DNA-binding domain"/>
    <property type="match status" value="1"/>
</dbReference>
<protein>
    <submittedName>
        <fullName evidence="5">Putative transcriptional regulator</fullName>
    </submittedName>
</protein>
<dbReference type="PIRSF" id="PIRSF019455">
    <property type="entry name" value="CopR_AtkY"/>
    <property type="match status" value="1"/>
</dbReference>
<evidence type="ECO:0000256" key="1">
    <source>
        <dbReference type="ARBA" id="ARBA00011046"/>
    </source>
</evidence>
<dbReference type="InterPro" id="IPR036390">
    <property type="entry name" value="WH_DNA-bd_sf"/>
</dbReference>
<dbReference type="OrthoDB" id="9795583at2"/>
<dbReference type="GO" id="GO:0003677">
    <property type="term" value="F:DNA binding"/>
    <property type="evidence" value="ECO:0007669"/>
    <property type="project" value="UniProtKB-KW"/>
</dbReference>
<accession>A0A4R1QYX7</accession>
<evidence type="ECO:0000313" key="6">
    <source>
        <dbReference type="Proteomes" id="UP000295184"/>
    </source>
</evidence>
<sequence length="125" mass="14374">MEYKLQNAELKVMSVLWKEGDLTAKAVSNILKEEIGWNMNTTYTLIKRCIQKGFIERHEPHFMCHPLVSKEEVQQQEISDLIDKVFDGSKNLLFASLLGGGELSEKDIQYLKELINKLEETDGET</sequence>
<dbReference type="Pfam" id="PF03965">
    <property type="entry name" value="Penicillinase_R"/>
    <property type="match status" value="1"/>
</dbReference>
<dbReference type="AlphaFoldDB" id="A0A4R1QYX7"/>
<keyword evidence="3" id="KW-0238">DNA-binding</keyword>
<organism evidence="5 6">
    <name type="scientific">Allofournierella massiliensis</name>
    <dbReference type="NCBI Taxonomy" id="1650663"/>
    <lineage>
        <taxon>Bacteria</taxon>
        <taxon>Bacillati</taxon>
        <taxon>Bacillota</taxon>
        <taxon>Clostridia</taxon>
        <taxon>Eubacteriales</taxon>
        <taxon>Oscillospiraceae</taxon>
        <taxon>Allofournierella</taxon>
    </lineage>
</organism>
<comment type="similarity">
    <text evidence="1">Belongs to the BlaI transcriptional regulatory family.</text>
</comment>
<dbReference type="EMBL" id="SLUM01000008">
    <property type="protein sequence ID" value="TCL58174.1"/>
    <property type="molecule type" value="Genomic_DNA"/>
</dbReference>
<dbReference type="Proteomes" id="UP000295184">
    <property type="component" value="Unassembled WGS sequence"/>
</dbReference>
<dbReference type="STRING" id="1650663.GCA_001486665_01504"/>
<evidence type="ECO:0000256" key="4">
    <source>
        <dbReference type="ARBA" id="ARBA00023163"/>
    </source>
</evidence>
<dbReference type="RefSeq" id="WP_058963944.1">
    <property type="nucleotide sequence ID" value="NZ_CABKVM010000016.1"/>
</dbReference>
<proteinExistence type="inferred from homology"/>
<name>A0A4R1QYX7_9FIRM</name>
<reference evidence="5 6" key="1">
    <citation type="submission" date="2019-03" db="EMBL/GenBank/DDBJ databases">
        <title>Genomic Encyclopedia of Type Strains, Phase IV (KMG-IV): sequencing the most valuable type-strain genomes for metagenomic binning, comparative biology and taxonomic classification.</title>
        <authorList>
            <person name="Goeker M."/>
        </authorList>
    </citation>
    <scope>NUCLEOTIDE SEQUENCE [LARGE SCALE GENOMIC DNA]</scope>
    <source>
        <strain evidence="5 6">DSM 100451</strain>
    </source>
</reference>
<dbReference type="Gene3D" id="1.10.4040.10">
    <property type="entry name" value="Penicillinase repressor domain"/>
    <property type="match status" value="1"/>
</dbReference>
<keyword evidence="2" id="KW-0805">Transcription regulation</keyword>
<evidence type="ECO:0000313" key="5">
    <source>
        <dbReference type="EMBL" id="TCL58174.1"/>
    </source>
</evidence>
<comment type="caution">
    <text evidence="5">The sequence shown here is derived from an EMBL/GenBank/DDBJ whole genome shotgun (WGS) entry which is preliminary data.</text>
</comment>
<evidence type="ECO:0000256" key="3">
    <source>
        <dbReference type="ARBA" id="ARBA00023125"/>
    </source>
</evidence>
<dbReference type="Gene3D" id="1.10.10.10">
    <property type="entry name" value="Winged helix-like DNA-binding domain superfamily/Winged helix DNA-binding domain"/>
    <property type="match status" value="1"/>
</dbReference>
<dbReference type="InterPro" id="IPR036388">
    <property type="entry name" value="WH-like_DNA-bd_sf"/>
</dbReference>